<dbReference type="EMBL" id="APCN01004045">
    <property type="status" value="NOT_ANNOTATED_CDS"/>
    <property type="molecule type" value="Genomic_DNA"/>
</dbReference>
<feature type="signal peptide" evidence="2">
    <location>
        <begin position="1"/>
        <end position="17"/>
    </location>
</feature>
<evidence type="ECO:0000313" key="4">
    <source>
        <dbReference type="Proteomes" id="UP000075840"/>
    </source>
</evidence>
<dbReference type="EnsemblMetazoa" id="AARA014118-RA">
    <property type="protein sequence ID" value="AARA014118-PA"/>
    <property type="gene ID" value="AARA014118"/>
</dbReference>
<protein>
    <submittedName>
        <fullName evidence="3">Uncharacterized protein</fullName>
    </submittedName>
</protein>
<proteinExistence type="predicted"/>
<reference evidence="3" key="1">
    <citation type="submission" date="2022-08" db="UniProtKB">
        <authorList>
            <consortium name="EnsemblMetazoa"/>
        </authorList>
    </citation>
    <scope>IDENTIFICATION</scope>
    <source>
        <strain evidence="3">Dongola</strain>
    </source>
</reference>
<name>A0A182IF48_ANOAR</name>
<dbReference type="AlphaFoldDB" id="A0A182IF48"/>
<keyword evidence="4" id="KW-1185">Reference proteome</keyword>
<evidence type="ECO:0000256" key="2">
    <source>
        <dbReference type="SAM" id="SignalP"/>
    </source>
</evidence>
<feature type="chain" id="PRO_5043803129" evidence="2">
    <location>
        <begin position="18"/>
        <end position="78"/>
    </location>
</feature>
<evidence type="ECO:0000256" key="1">
    <source>
        <dbReference type="SAM" id="MobiDB-lite"/>
    </source>
</evidence>
<organism evidence="3 4">
    <name type="scientific">Anopheles arabiensis</name>
    <name type="common">Mosquito</name>
    <dbReference type="NCBI Taxonomy" id="7173"/>
    <lineage>
        <taxon>Eukaryota</taxon>
        <taxon>Metazoa</taxon>
        <taxon>Ecdysozoa</taxon>
        <taxon>Arthropoda</taxon>
        <taxon>Hexapoda</taxon>
        <taxon>Insecta</taxon>
        <taxon>Pterygota</taxon>
        <taxon>Neoptera</taxon>
        <taxon>Endopterygota</taxon>
        <taxon>Diptera</taxon>
        <taxon>Nematocera</taxon>
        <taxon>Culicoidea</taxon>
        <taxon>Culicidae</taxon>
        <taxon>Anophelinae</taxon>
        <taxon>Anopheles</taxon>
    </lineage>
</organism>
<accession>A0A182IF48</accession>
<dbReference type="VEuPathDB" id="VectorBase:AARA014118"/>
<sequence length="78" mass="8362">GPPAFFFVFRVWGVCGSASFKSLFAASANQLTPSEGTIGAESVCVINYQIAIRKGVHSPAHTHPRTQEAPSSPFLQQE</sequence>
<evidence type="ECO:0000313" key="3">
    <source>
        <dbReference type="EnsemblMetazoa" id="AARA014118-PA"/>
    </source>
</evidence>
<dbReference type="Proteomes" id="UP000075840">
    <property type="component" value="Unassembled WGS sequence"/>
</dbReference>
<keyword evidence="2" id="KW-0732">Signal</keyword>
<feature type="region of interest" description="Disordered" evidence="1">
    <location>
        <begin position="57"/>
        <end position="78"/>
    </location>
</feature>
<feature type="compositionally biased region" description="Polar residues" evidence="1">
    <location>
        <begin position="68"/>
        <end position="78"/>
    </location>
</feature>